<evidence type="ECO:0000313" key="1">
    <source>
        <dbReference type="EMBL" id="KAJ9052065.1"/>
    </source>
</evidence>
<keyword evidence="2" id="KW-1185">Reference proteome</keyword>
<organism evidence="1 2">
    <name type="scientific">Entomophthora muscae</name>
    <dbReference type="NCBI Taxonomy" id="34485"/>
    <lineage>
        <taxon>Eukaryota</taxon>
        <taxon>Fungi</taxon>
        <taxon>Fungi incertae sedis</taxon>
        <taxon>Zoopagomycota</taxon>
        <taxon>Entomophthoromycotina</taxon>
        <taxon>Entomophthoromycetes</taxon>
        <taxon>Entomophthorales</taxon>
        <taxon>Entomophthoraceae</taxon>
        <taxon>Entomophthora</taxon>
    </lineage>
</organism>
<name>A0ACC2RPP6_9FUNG</name>
<dbReference type="EMBL" id="QTSX02006823">
    <property type="protein sequence ID" value="KAJ9052065.1"/>
    <property type="molecule type" value="Genomic_DNA"/>
</dbReference>
<protein>
    <submittedName>
        <fullName evidence="1">Uncharacterized protein</fullName>
    </submittedName>
</protein>
<reference evidence="1" key="1">
    <citation type="submission" date="2022-04" db="EMBL/GenBank/DDBJ databases">
        <title>Genome of the entomopathogenic fungus Entomophthora muscae.</title>
        <authorList>
            <person name="Elya C."/>
            <person name="Lovett B.R."/>
            <person name="Lee E."/>
            <person name="Macias A.M."/>
            <person name="Hajek A.E."/>
            <person name="De Bivort B.L."/>
            <person name="Kasson M.T."/>
            <person name="De Fine Licht H.H."/>
            <person name="Stajich J.E."/>
        </authorList>
    </citation>
    <scope>NUCLEOTIDE SEQUENCE</scope>
    <source>
        <strain evidence="1">Berkeley</strain>
    </source>
</reference>
<comment type="caution">
    <text evidence="1">The sequence shown here is derived from an EMBL/GenBank/DDBJ whole genome shotgun (WGS) entry which is preliminary data.</text>
</comment>
<sequence length="174" mass="19365">MTTFVSNHKFLAGLLKYIILHLIGQDLTPPKKPSPEKSPAHSTGGEETDGSLTDHSFYNLASDEEPTKKQCQAKKIPTKDKSPEHEEHQDKPPSSSPPPPNSPFKFIWDNTKPHPNYFPGFHHAPAGPWDPLLAHNICNVDGKFKVPSALPKYFPIMSIKGWAGHGGQWLNFLL</sequence>
<accession>A0ACC2RPP6</accession>
<gene>
    <name evidence="1" type="ORF">DSO57_1037894</name>
</gene>
<dbReference type="Proteomes" id="UP001165960">
    <property type="component" value="Unassembled WGS sequence"/>
</dbReference>
<evidence type="ECO:0000313" key="2">
    <source>
        <dbReference type="Proteomes" id="UP001165960"/>
    </source>
</evidence>
<proteinExistence type="predicted"/>